<reference evidence="2 3" key="1">
    <citation type="journal article" date="2007" name="Genome Biol.">
        <title>Interrupted coding sequences in Mycobacterium smegmatis: authentic mutations or sequencing errors?</title>
        <authorList>
            <person name="Deshayes C."/>
            <person name="Perrodou E."/>
            <person name="Gallien S."/>
            <person name="Euphrasie D."/>
            <person name="Schaeffer C."/>
            <person name="Van-Dorsselaer A."/>
            <person name="Poch O."/>
            <person name="Lecompte O."/>
            <person name="Reyrat J.M."/>
        </authorList>
    </citation>
    <scope>NUCLEOTIDE SEQUENCE [LARGE SCALE GENOMIC DNA]</scope>
    <source>
        <strain evidence="3">ATCC 700084 / mc(2)155</strain>
    </source>
</reference>
<gene>
    <name evidence="2" type="ordered locus">MSMEI_5600</name>
</gene>
<evidence type="ECO:0000313" key="3">
    <source>
        <dbReference type="Proteomes" id="UP000006158"/>
    </source>
</evidence>
<dbReference type="Gene3D" id="3.40.1580.10">
    <property type="entry name" value="SMI1/KNR4-like"/>
    <property type="match status" value="1"/>
</dbReference>
<reference evidence="2 3" key="2">
    <citation type="journal article" date="2009" name="Genome Res.">
        <title>Ortho-proteogenomics: multiple proteomes investigation through orthology and a new MS-based protocol.</title>
        <authorList>
            <person name="Gallien S."/>
            <person name="Perrodou E."/>
            <person name="Carapito C."/>
            <person name="Deshayes C."/>
            <person name="Reyrat J.M."/>
            <person name="Van Dorsselaer A."/>
            <person name="Poch O."/>
            <person name="Schaeffer C."/>
            <person name="Lecompte O."/>
        </authorList>
    </citation>
    <scope>NUCLEOTIDE SEQUENCE [LARGE SCALE GENOMIC DNA]</scope>
    <source>
        <strain evidence="3">ATCC 700084 / mc(2)155</strain>
    </source>
</reference>
<dbReference type="EMBL" id="CP001663">
    <property type="protein sequence ID" value="AFP42040.1"/>
    <property type="molecule type" value="Genomic_DNA"/>
</dbReference>
<dbReference type="KEGG" id="msg:MSMEI_5600"/>
<name>I7FL63_MYCS2</name>
<dbReference type="InterPro" id="IPR018958">
    <property type="entry name" value="Knr4/Smi1-like_dom"/>
</dbReference>
<accession>I7FL63</accession>
<sequence length="167" mass="19214">MDPAHVWKVPPYENYVQPPLTDELLDATEQRLGVRLPESLVALLRRQNGGYLQVGFPEDRDYNTTHDIIRGIGTRFPRLEKDAWWHDDEDFEPRPSDAEWLVPFDGDGHWDLCLDYRRSTTDPTGLRTNPAVVVIDTEEREPDVESFVAASFDEYLAQLVPTDNSES</sequence>
<dbReference type="KEGG" id="msb:LJ00_28450"/>
<proteinExistence type="predicted"/>
<dbReference type="SUPFAM" id="SSF160631">
    <property type="entry name" value="SMI1/KNR4-like"/>
    <property type="match status" value="1"/>
</dbReference>
<dbReference type="GeneID" id="93460394"/>
<organism evidence="2 3">
    <name type="scientific">Mycolicibacterium smegmatis (strain ATCC 700084 / mc(2)155)</name>
    <name type="common">Mycobacterium smegmatis</name>
    <dbReference type="NCBI Taxonomy" id="246196"/>
    <lineage>
        <taxon>Bacteria</taxon>
        <taxon>Bacillati</taxon>
        <taxon>Actinomycetota</taxon>
        <taxon>Actinomycetes</taxon>
        <taxon>Mycobacteriales</taxon>
        <taxon>Mycobacteriaceae</taxon>
        <taxon>Mycolicibacterium</taxon>
    </lineage>
</organism>
<dbReference type="PATRIC" id="fig|246196.56.peg.5725"/>
<feature type="domain" description="Knr4/Smi1-like" evidence="1">
    <location>
        <begin position="19"/>
        <end position="158"/>
    </location>
</feature>
<dbReference type="Pfam" id="PF09346">
    <property type="entry name" value="SMI1_KNR4"/>
    <property type="match status" value="1"/>
</dbReference>
<evidence type="ECO:0000259" key="1">
    <source>
        <dbReference type="SMART" id="SM00860"/>
    </source>
</evidence>
<dbReference type="Proteomes" id="UP000006158">
    <property type="component" value="Chromosome"/>
</dbReference>
<dbReference type="RefSeq" id="WP_014878443.1">
    <property type="nucleotide sequence ID" value="NC_008596.1"/>
</dbReference>
<dbReference type="AlphaFoldDB" id="I7FL63"/>
<dbReference type="InterPro" id="IPR037883">
    <property type="entry name" value="Knr4/Smi1-like_sf"/>
</dbReference>
<dbReference type="SMART" id="SM00860">
    <property type="entry name" value="SMI1_KNR4"/>
    <property type="match status" value="1"/>
</dbReference>
<evidence type="ECO:0000313" key="2">
    <source>
        <dbReference type="EMBL" id="AFP42040.1"/>
    </source>
</evidence>
<protein>
    <recommendedName>
        <fullName evidence="1">Knr4/Smi1-like domain-containing protein</fullName>
    </recommendedName>
</protein>